<gene>
    <name evidence="2" type="ORF">HBH26_13495</name>
</gene>
<feature type="signal peptide" evidence="1">
    <location>
        <begin position="1"/>
        <end position="22"/>
    </location>
</feature>
<dbReference type="RefSeq" id="WP_168135147.1">
    <property type="nucleotide sequence ID" value="NZ_JAAVJH010000008.1"/>
</dbReference>
<dbReference type="EMBL" id="JAAVJH010000008">
    <property type="protein sequence ID" value="NJR79596.1"/>
    <property type="molecule type" value="Genomic_DNA"/>
</dbReference>
<protein>
    <submittedName>
        <fullName evidence="2">Uncharacterized protein</fullName>
    </submittedName>
</protein>
<keyword evidence="1" id="KW-0732">Signal</keyword>
<accession>A0ABX1CNR6</accession>
<keyword evidence="3" id="KW-1185">Reference proteome</keyword>
<proteinExistence type="predicted"/>
<evidence type="ECO:0000313" key="2">
    <source>
        <dbReference type="EMBL" id="NJR79596.1"/>
    </source>
</evidence>
<comment type="caution">
    <text evidence="2">The sequence shown here is derived from an EMBL/GenBank/DDBJ whole genome shotgun (WGS) entry which is preliminary data.</text>
</comment>
<dbReference type="Proteomes" id="UP000732399">
    <property type="component" value="Unassembled WGS sequence"/>
</dbReference>
<organism evidence="2 3">
    <name type="scientific">Sphingomonas corticis</name>
    <dbReference type="NCBI Taxonomy" id="2722791"/>
    <lineage>
        <taxon>Bacteria</taxon>
        <taxon>Pseudomonadati</taxon>
        <taxon>Pseudomonadota</taxon>
        <taxon>Alphaproteobacteria</taxon>
        <taxon>Sphingomonadales</taxon>
        <taxon>Sphingomonadaceae</taxon>
        <taxon>Sphingomonas</taxon>
    </lineage>
</organism>
<name>A0ABX1CNR6_9SPHN</name>
<sequence length="136" mass="14381">MRKSLIFLIAAGAGAATFAAGAGVSQDRPSRAEADYRKLVAGKTPGKPVSCIDTRFTRPSLSAYGDKLIYRVSRKLVYVSETNGGCQGVGLNDVLVTRQYQTRLCRGDIAQTVDRQTGIGTGGCALGSFTPYTAAR</sequence>
<feature type="chain" id="PRO_5046246379" evidence="1">
    <location>
        <begin position="23"/>
        <end position="136"/>
    </location>
</feature>
<reference evidence="2 3" key="1">
    <citation type="submission" date="2020-03" db="EMBL/GenBank/DDBJ databases">
        <authorList>
            <person name="Wang L."/>
            <person name="He N."/>
            <person name="Li Y."/>
            <person name="Fang Y."/>
            <person name="Zhang F."/>
        </authorList>
    </citation>
    <scope>NUCLEOTIDE SEQUENCE [LARGE SCALE GENOMIC DNA]</scope>
    <source>
        <strain evidence="2 3">36D10-4-7</strain>
    </source>
</reference>
<evidence type="ECO:0000256" key="1">
    <source>
        <dbReference type="SAM" id="SignalP"/>
    </source>
</evidence>
<evidence type="ECO:0000313" key="3">
    <source>
        <dbReference type="Proteomes" id="UP000732399"/>
    </source>
</evidence>